<dbReference type="STRING" id="102285.A0A0R3TMF5"/>
<dbReference type="SMART" id="SM01175">
    <property type="entry name" value="DUF4206"/>
    <property type="match status" value="1"/>
</dbReference>
<dbReference type="Pfam" id="PF13901">
    <property type="entry name" value="RH_dom"/>
    <property type="match status" value="1"/>
</dbReference>
<proteinExistence type="predicted"/>
<reference evidence="2" key="1">
    <citation type="submission" date="2016-04" db="UniProtKB">
        <authorList>
            <consortium name="WormBaseParasite"/>
        </authorList>
    </citation>
    <scope>IDENTIFICATION</scope>
</reference>
<dbReference type="InterPro" id="IPR052428">
    <property type="entry name" value="Autophagy_HostDef_Reg"/>
</dbReference>
<evidence type="ECO:0000313" key="2">
    <source>
        <dbReference type="WBParaSite" id="HNAJ_0000849701-mRNA-1"/>
    </source>
</evidence>
<dbReference type="PANTHER" id="PTHR45971:SF1">
    <property type="entry name" value="RUBICON, ISOFORM A"/>
    <property type="match status" value="1"/>
</dbReference>
<accession>A0A0R3TMF5</accession>
<dbReference type="AlphaFoldDB" id="A0A0R3TMF5"/>
<feature type="domain" description="Rubicon Homology" evidence="1">
    <location>
        <begin position="434"/>
        <end position="530"/>
    </location>
</feature>
<dbReference type="InterPro" id="IPR025258">
    <property type="entry name" value="RH_dom"/>
</dbReference>
<dbReference type="GO" id="GO:1901981">
    <property type="term" value="F:phosphatidylinositol phosphate binding"/>
    <property type="evidence" value="ECO:0007669"/>
    <property type="project" value="TreeGrafter"/>
</dbReference>
<organism evidence="2">
    <name type="scientific">Rodentolepis nana</name>
    <name type="common">Dwarf tapeworm</name>
    <name type="synonym">Hymenolepis nana</name>
    <dbReference type="NCBI Taxonomy" id="102285"/>
    <lineage>
        <taxon>Eukaryota</taxon>
        <taxon>Metazoa</taxon>
        <taxon>Spiralia</taxon>
        <taxon>Lophotrochozoa</taxon>
        <taxon>Platyhelminthes</taxon>
        <taxon>Cestoda</taxon>
        <taxon>Eucestoda</taxon>
        <taxon>Cyclophyllidea</taxon>
        <taxon>Hymenolepididae</taxon>
        <taxon>Rodentolepis</taxon>
    </lineage>
</organism>
<evidence type="ECO:0000259" key="1">
    <source>
        <dbReference type="SMART" id="SM01175"/>
    </source>
</evidence>
<name>A0A0R3TMF5_RODNA</name>
<dbReference type="WBParaSite" id="HNAJ_0000849701-mRNA-1">
    <property type="protein sequence ID" value="HNAJ_0000849701-mRNA-1"/>
    <property type="gene ID" value="HNAJ_0000849701"/>
</dbReference>
<sequence length="532" mass="60150">LGNFTLLLISADSAIYVLMLNELHGKVCGPYEIGIEATEDMTLSNFEASTDTLREAPLQSSEWHSSLPNFISKNPPQRCRFFPNSTIDLTYSSLQTGNHSFDDFSVGISDFKEDLTTEIALFHACEDVICTLEASLFSARLPKSQQKTERILVDSDDLLDPMPFTSSKSFSNFKHFSSLPNLLELQEKKIEDSFARCCSLHRLSVFNSSGTLHFKDASTNNNTEEADDMVNFDSCQTALVSGGLVRAVLQDTFPPVTRLPLRIRQLQERVATMSDTDWVVKYQKSANYESNDFTNEGTRLGQFGLRNVSSFSTLFETDYRQNKNFDVVDPLLSPFEINTGSTPSSPFLSTKQQLPLVGVENFFYTGSTTNEQTPIQQQQQKAGSMSRLNWVSSKNLIISPIIPREKRKGILMSQQNRCFGCGIYVETKYLRSMRFCEYFGRFFCSMCHSNTLMVLPGALVQTWSGTMYPVSKFARDLLTPLHNLPLLHSADFGPELRRKPQWTLLDAIQLRKQAMAIVPFLKLCHDSKYSLF</sequence>
<dbReference type="PANTHER" id="PTHR45971">
    <property type="entry name" value="PHOX (PX) DOMAIN-CONTAINING PROTEIN"/>
    <property type="match status" value="1"/>
</dbReference>
<protein>
    <submittedName>
        <fullName evidence="2">DUF4206 domain-containing protein</fullName>
    </submittedName>
</protein>